<protein>
    <submittedName>
        <fullName evidence="5">Uncharacterized protein</fullName>
    </submittedName>
</protein>
<accession>A0A835A1B6</accession>
<dbReference type="SUPFAM" id="SSF54695">
    <property type="entry name" value="POZ domain"/>
    <property type="match status" value="2"/>
</dbReference>
<evidence type="ECO:0000259" key="4">
    <source>
        <dbReference type="PROSITE" id="PS50144"/>
    </source>
</evidence>
<dbReference type="InterPro" id="IPR002083">
    <property type="entry name" value="MATH/TRAF_dom"/>
</dbReference>
<organism evidence="5 6">
    <name type="scientific">Digitaria exilis</name>
    <dbReference type="NCBI Taxonomy" id="1010633"/>
    <lineage>
        <taxon>Eukaryota</taxon>
        <taxon>Viridiplantae</taxon>
        <taxon>Streptophyta</taxon>
        <taxon>Embryophyta</taxon>
        <taxon>Tracheophyta</taxon>
        <taxon>Spermatophyta</taxon>
        <taxon>Magnoliopsida</taxon>
        <taxon>Liliopsida</taxon>
        <taxon>Poales</taxon>
        <taxon>Poaceae</taxon>
        <taxon>PACMAD clade</taxon>
        <taxon>Panicoideae</taxon>
        <taxon>Panicodae</taxon>
        <taxon>Paniceae</taxon>
        <taxon>Anthephorinae</taxon>
        <taxon>Digitaria</taxon>
    </lineage>
</organism>
<dbReference type="Gene3D" id="1.25.40.420">
    <property type="match status" value="2"/>
</dbReference>
<reference evidence="5" key="1">
    <citation type="submission" date="2020-07" db="EMBL/GenBank/DDBJ databases">
        <title>Genome sequence and genetic diversity analysis of an under-domesticated orphan crop, white fonio (Digitaria exilis).</title>
        <authorList>
            <person name="Bennetzen J.L."/>
            <person name="Chen S."/>
            <person name="Ma X."/>
            <person name="Wang X."/>
            <person name="Yssel A.E.J."/>
            <person name="Chaluvadi S.R."/>
            <person name="Johnson M."/>
            <person name="Gangashetty P."/>
            <person name="Hamidou F."/>
            <person name="Sanogo M.D."/>
            <person name="Zwaenepoel A."/>
            <person name="Wallace J."/>
            <person name="Van De Peer Y."/>
            <person name="Van Deynze A."/>
        </authorList>
    </citation>
    <scope>NUCLEOTIDE SEQUENCE</scope>
    <source>
        <tissue evidence="5">Leaves</tissue>
    </source>
</reference>
<feature type="domain" description="BTB" evidence="3">
    <location>
        <begin position="498"/>
        <end position="565"/>
    </location>
</feature>
<dbReference type="EMBL" id="JACEFO010002892">
    <property type="protein sequence ID" value="KAF8646561.1"/>
    <property type="molecule type" value="Genomic_DNA"/>
</dbReference>
<feature type="domain" description="MATH" evidence="4">
    <location>
        <begin position="343"/>
        <end position="467"/>
    </location>
</feature>
<evidence type="ECO:0000313" key="5">
    <source>
        <dbReference type="EMBL" id="KAF8646561.1"/>
    </source>
</evidence>
<dbReference type="PROSITE" id="PS50097">
    <property type="entry name" value="BTB"/>
    <property type="match status" value="2"/>
</dbReference>
<comment type="pathway">
    <text evidence="1">Protein modification; protein ubiquitination.</text>
</comment>
<comment type="similarity">
    <text evidence="2">Belongs to the Tdpoz family.</text>
</comment>
<dbReference type="InterPro" id="IPR000210">
    <property type="entry name" value="BTB/POZ_dom"/>
</dbReference>
<dbReference type="Gene3D" id="3.30.710.10">
    <property type="entry name" value="Potassium Channel Kv1.1, Chain A"/>
    <property type="match status" value="2"/>
</dbReference>
<dbReference type="Gene3D" id="2.60.210.10">
    <property type="entry name" value="Apoptosis, Tumor Necrosis Factor Receptor Associated Protein 2, Chain A"/>
    <property type="match status" value="2"/>
</dbReference>
<dbReference type="InterPro" id="IPR008974">
    <property type="entry name" value="TRAF-like"/>
</dbReference>
<dbReference type="PANTHER" id="PTHR26379">
    <property type="entry name" value="BTB/POZ AND MATH DOMAIN-CONTAINING PROTEIN 1"/>
    <property type="match status" value="1"/>
</dbReference>
<dbReference type="OrthoDB" id="611575at2759"/>
<dbReference type="CDD" id="cd00121">
    <property type="entry name" value="MATH"/>
    <property type="match status" value="2"/>
</dbReference>
<dbReference type="InterPro" id="IPR056423">
    <property type="entry name" value="BACK_BPM_SPOP"/>
</dbReference>
<dbReference type="Proteomes" id="UP000636709">
    <property type="component" value="Unassembled WGS sequence"/>
</dbReference>
<evidence type="ECO:0000259" key="3">
    <source>
        <dbReference type="PROSITE" id="PS50097"/>
    </source>
</evidence>
<dbReference type="SUPFAM" id="SSF49599">
    <property type="entry name" value="TRAF domain-like"/>
    <property type="match status" value="2"/>
</dbReference>
<proteinExistence type="inferred from homology"/>
<evidence type="ECO:0000256" key="2">
    <source>
        <dbReference type="ARBA" id="ARBA00010846"/>
    </source>
</evidence>
<dbReference type="InterPro" id="IPR011333">
    <property type="entry name" value="SKP1/BTB/POZ_sf"/>
</dbReference>
<dbReference type="PROSITE" id="PS50144">
    <property type="entry name" value="MATH"/>
    <property type="match status" value="2"/>
</dbReference>
<comment type="caution">
    <text evidence="5">The sequence shown here is derived from an EMBL/GenBank/DDBJ whole genome shotgun (WGS) entry which is preliminary data.</text>
</comment>
<gene>
    <name evidence="5" type="ORF">HU200_065783</name>
</gene>
<dbReference type="Pfam" id="PF00651">
    <property type="entry name" value="BTB"/>
    <property type="match status" value="2"/>
</dbReference>
<dbReference type="SMART" id="SM00225">
    <property type="entry name" value="BTB"/>
    <property type="match status" value="2"/>
</dbReference>
<keyword evidence="6" id="KW-1185">Reference proteome</keyword>
<dbReference type="InterPro" id="IPR045005">
    <property type="entry name" value="BPM1-6"/>
</dbReference>
<dbReference type="Pfam" id="PF22486">
    <property type="entry name" value="MATH_2"/>
    <property type="match status" value="2"/>
</dbReference>
<dbReference type="Pfam" id="PF24570">
    <property type="entry name" value="BACK_BPM_SPOP"/>
    <property type="match status" value="2"/>
</dbReference>
<name>A0A835A1B6_9POAL</name>
<feature type="domain" description="BTB" evidence="3">
    <location>
        <begin position="160"/>
        <end position="227"/>
    </location>
</feature>
<dbReference type="GO" id="GO:0016567">
    <property type="term" value="P:protein ubiquitination"/>
    <property type="evidence" value="ECO:0007669"/>
    <property type="project" value="InterPro"/>
</dbReference>
<dbReference type="PANTHER" id="PTHR26379:SF187">
    <property type="entry name" value="OS07G0655300 PROTEIN"/>
    <property type="match status" value="1"/>
</dbReference>
<feature type="domain" description="MATH" evidence="4">
    <location>
        <begin position="3"/>
        <end position="129"/>
    </location>
</feature>
<dbReference type="CDD" id="cd18280">
    <property type="entry name" value="BTB_POZ_BPM_plant"/>
    <property type="match status" value="1"/>
</dbReference>
<evidence type="ECO:0000313" key="6">
    <source>
        <dbReference type="Proteomes" id="UP000636709"/>
    </source>
</evidence>
<dbReference type="AlphaFoldDB" id="A0A835A1B6"/>
<sequence length="666" mass="74270">MMCSGFLEFKLDYSETKNLAIGQCVKSKSFRAGDHTWRILCYPRGIKREHKGDYVSLFLMLLSNTGNANAIFDTFLLNRNGTPSSIKARRTMFVFQKRGICLGWCRFIKGSDLESTYLTNGLVRFICGAIVVPENTMPTPVPPSDIGIHLGHLLDCAVGSDVSFIVNGEQFPAHRAVLAARSPVFQAELFGAMADATMQSITVQDIEPEAFKVMLRFMYTDSFPADSELGDSPTDMLQHLLAAADRFALDRLKLICSLKLIEYVSVDSVSSILVCAETYNCPELKIKCLDFFAVEKNFKEVVFTDGFVILVQKFPSLAAELRKRVLIANRGAISMLTAKMMCSGFLEFKLDYLETMNLNIGHYITSEKFYAGEHTWRIVCYPHGDKSEHKGDYVSLFLVLVSNPGNVKAVFDAFLLNRDGTPSLIKAKRSMLLFKHKIPLGWSRFIKRSDLQSAYLNDCSVRFMCGVIVVPENPMPTAMPPSDIGIHLGHLLDCAVGSDVSFIVDGEQFPAHRAVIAARSPVFKAELFGTMADATMPSITVQDIEPAAFKVMLRFMYTDSFPADGELGDSRIDMLQHLLSAADRFALDRFKLICSLKLIENISVDSLGSILLCAETYNCPELKIKCLDFFAVEKNFKEAAFTDGFAILVQKFPSLATELRRRVVNL</sequence>
<evidence type="ECO:0000256" key="1">
    <source>
        <dbReference type="ARBA" id="ARBA00004906"/>
    </source>
</evidence>